<keyword evidence="3" id="KW-0223">Dioxygenase</keyword>
<dbReference type="PANTHER" id="PTHR36110">
    <property type="entry name" value="RING-CLEAVING DIOXYGENASE MHQE-RELATED"/>
    <property type="match status" value="1"/>
</dbReference>
<evidence type="ECO:0000313" key="3">
    <source>
        <dbReference type="EMBL" id="AYQ73927.1"/>
    </source>
</evidence>
<proteinExistence type="predicted"/>
<dbReference type="GO" id="GO:0051213">
    <property type="term" value="F:dioxygenase activity"/>
    <property type="evidence" value="ECO:0007669"/>
    <property type="project" value="UniProtKB-KW"/>
</dbReference>
<dbReference type="InterPro" id="IPR029068">
    <property type="entry name" value="Glyas_Bleomycin-R_OHBP_Dase"/>
</dbReference>
<dbReference type="InterPro" id="IPR052537">
    <property type="entry name" value="Extradiol_RC_dioxygenase"/>
</dbReference>
<accession>A0A3G3K1J6</accession>
<dbReference type="RefSeq" id="WP_123042011.1">
    <property type="nucleotide sequence ID" value="NZ_CP033433.1"/>
</dbReference>
<keyword evidence="3" id="KW-0560">Oxidoreductase</keyword>
<dbReference type="InterPro" id="IPR037523">
    <property type="entry name" value="VOC_core"/>
</dbReference>
<evidence type="ECO:0000259" key="2">
    <source>
        <dbReference type="PROSITE" id="PS51819"/>
    </source>
</evidence>
<dbReference type="CDD" id="cd08347">
    <property type="entry name" value="PcpA_C_like"/>
    <property type="match status" value="1"/>
</dbReference>
<dbReference type="KEGG" id="coh:EAV92_15885"/>
<organism evidence="3 4">
    <name type="scientific">Cohnella candidum</name>
    <dbReference type="NCBI Taxonomy" id="2674991"/>
    <lineage>
        <taxon>Bacteria</taxon>
        <taxon>Bacillati</taxon>
        <taxon>Bacillota</taxon>
        <taxon>Bacilli</taxon>
        <taxon>Bacillales</taxon>
        <taxon>Paenibacillaceae</taxon>
        <taxon>Cohnella</taxon>
    </lineage>
</organism>
<dbReference type="Gene3D" id="3.10.180.10">
    <property type="entry name" value="2,3-Dihydroxybiphenyl 1,2-Dioxygenase, domain 1"/>
    <property type="match status" value="2"/>
</dbReference>
<dbReference type="InterPro" id="IPR004360">
    <property type="entry name" value="Glyas_Fos-R_dOase_dom"/>
</dbReference>
<evidence type="ECO:0000313" key="4">
    <source>
        <dbReference type="Proteomes" id="UP000269097"/>
    </source>
</evidence>
<name>A0A3G3K1J6_9BACL</name>
<feature type="domain" description="VOC" evidence="2">
    <location>
        <begin position="5"/>
        <end position="131"/>
    </location>
</feature>
<protein>
    <submittedName>
        <fullName evidence="3">Ring-cleaving dioxygenase</fullName>
    </submittedName>
</protein>
<reference evidence="3 4" key="1">
    <citation type="submission" date="2018-10" db="EMBL/GenBank/DDBJ databases">
        <title>Genome Sequence of Cohnella sp.</title>
        <authorList>
            <person name="Srinivasan S."/>
            <person name="Kim M.K."/>
        </authorList>
    </citation>
    <scope>NUCLEOTIDE SEQUENCE [LARGE SCALE GENOMIC DNA]</scope>
    <source>
        <strain evidence="3 4">18JY8-7</strain>
    </source>
</reference>
<evidence type="ECO:0000256" key="1">
    <source>
        <dbReference type="SAM" id="MobiDB-lite"/>
    </source>
</evidence>
<keyword evidence="4" id="KW-1185">Reference proteome</keyword>
<dbReference type="SUPFAM" id="SSF54593">
    <property type="entry name" value="Glyoxalase/Bleomycin resistance protein/Dihydroxybiphenyl dioxygenase"/>
    <property type="match status" value="1"/>
</dbReference>
<dbReference type="AlphaFoldDB" id="A0A3G3K1J6"/>
<sequence length="335" mass="37592">MELKGIHHLSAITASASANFDFYTKILGMRLVKKTVNQDDTSVYHLFYGDDRGNPGTELTFFEFPMAGRNRHGGNSISSTSLRVAGDEALRYWKQRFEEYGVEHDEIIERAGRQTLAFRDPEDQRLILVSDENNHGVAGGVPWTRSPIPAEYFILGLGPVQLTVPYAEPTVQVLTSLMGFRPKGKYPSTVAGQPDILVFETGEGGSGAEIHVEERTDLPRELPGAGGVHHVAFRVEDEEELRKWIERIRSARFPNSGFVDRFYFRSLYFREANGILFELATDGPGFDTDEDIRHLGESLALPPFLEPHRQRIEAGLKPLDTANETKEGDPYDPLL</sequence>
<feature type="domain" description="VOC" evidence="2">
    <location>
        <begin position="156"/>
        <end position="282"/>
    </location>
</feature>
<gene>
    <name evidence="3" type="ORF">EAV92_15885</name>
</gene>
<feature type="region of interest" description="Disordered" evidence="1">
    <location>
        <begin position="315"/>
        <end position="335"/>
    </location>
</feature>
<dbReference type="PROSITE" id="PS51819">
    <property type="entry name" value="VOC"/>
    <property type="match status" value="2"/>
</dbReference>
<dbReference type="Pfam" id="PF00903">
    <property type="entry name" value="Glyoxalase"/>
    <property type="match status" value="2"/>
</dbReference>
<dbReference type="PANTHER" id="PTHR36110:SF4">
    <property type="entry name" value="RING-CLEAVING DIOXYGENASE MHQA-RELATED"/>
    <property type="match status" value="1"/>
</dbReference>
<dbReference type="EMBL" id="CP033433">
    <property type="protein sequence ID" value="AYQ73927.1"/>
    <property type="molecule type" value="Genomic_DNA"/>
</dbReference>
<dbReference type="Proteomes" id="UP000269097">
    <property type="component" value="Chromosome"/>
</dbReference>